<gene>
    <name evidence="1" type="ORF">BN587_01523</name>
</gene>
<dbReference type="Proteomes" id="UP000014937">
    <property type="component" value="Unassembled WGS sequence"/>
</dbReference>
<dbReference type="EMBL" id="CBGL010000009">
    <property type="protein sequence ID" value="CDD09530.1"/>
    <property type="molecule type" value="Genomic_DNA"/>
</dbReference>
<comment type="caution">
    <text evidence="1">The sequence shown here is derived from an EMBL/GenBank/DDBJ whole genome shotgun (WGS) entry which is preliminary data.</text>
</comment>
<proteinExistence type="predicted"/>
<name>R6WJH5_9FIRM</name>
<reference evidence="1" key="1">
    <citation type="submission" date="2012-11" db="EMBL/GenBank/DDBJ databases">
        <title>Dependencies among metagenomic species, viruses, plasmids and units of genetic variation.</title>
        <authorList>
            <person name="Nielsen H.B."/>
            <person name="Almeida M."/>
            <person name="Juncker A.S."/>
            <person name="Rasmussen S."/>
            <person name="Li J."/>
            <person name="Sunagawa S."/>
            <person name="Plichta D."/>
            <person name="Gautier L."/>
            <person name="Le Chatelier E."/>
            <person name="Peletier E."/>
            <person name="Bonde I."/>
            <person name="Nielsen T."/>
            <person name="Manichanh C."/>
            <person name="Arumugam M."/>
            <person name="Batto J."/>
            <person name="Santos M.B.Q.D."/>
            <person name="Blom N."/>
            <person name="Borruel N."/>
            <person name="Burgdorf K.S."/>
            <person name="Boumezbeur F."/>
            <person name="Casellas F."/>
            <person name="Dore J."/>
            <person name="Guarner F."/>
            <person name="Hansen T."/>
            <person name="Hildebrand F."/>
            <person name="Kaas R.S."/>
            <person name="Kennedy S."/>
            <person name="Kristiansen K."/>
            <person name="Kultima J.R."/>
            <person name="Leonard P."/>
            <person name="Levenez F."/>
            <person name="Lund O."/>
            <person name="Moumen B."/>
            <person name="Le Paslier D."/>
            <person name="Pons N."/>
            <person name="Pedersen O."/>
            <person name="Prifti E."/>
            <person name="Qin J."/>
            <person name="Raes J."/>
            <person name="Tap J."/>
            <person name="Tims S."/>
            <person name="Ussery D.W."/>
            <person name="Yamada T."/>
            <person name="MetaHit consortium"/>
            <person name="Renault P."/>
            <person name="Sicheritz-Ponten T."/>
            <person name="Bork P."/>
            <person name="Wang J."/>
            <person name="Brunak S."/>
            <person name="Ehrlich S.D."/>
        </authorList>
    </citation>
    <scope>NUCLEOTIDE SEQUENCE [LARGE SCALE GENOMIC DNA]</scope>
</reference>
<organism evidence="1 2">
    <name type="scientific">Phascolarctobacterium succinatutens CAG:287</name>
    <dbReference type="NCBI Taxonomy" id="1263101"/>
    <lineage>
        <taxon>Bacteria</taxon>
        <taxon>Bacillati</taxon>
        <taxon>Bacillota</taxon>
        <taxon>Negativicutes</taxon>
        <taxon>Acidaminococcales</taxon>
        <taxon>Acidaminococcaceae</taxon>
        <taxon>Phascolarctobacterium</taxon>
    </lineage>
</organism>
<protein>
    <submittedName>
        <fullName evidence="1">Uncharacterized protein</fullName>
    </submittedName>
</protein>
<evidence type="ECO:0000313" key="1">
    <source>
        <dbReference type="EMBL" id="CDD09530.1"/>
    </source>
</evidence>
<dbReference type="RefSeq" id="WP_021720568.1">
    <property type="nucleotide sequence ID" value="NZ_FR892806.1"/>
</dbReference>
<evidence type="ECO:0000313" key="2">
    <source>
        <dbReference type="Proteomes" id="UP000014937"/>
    </source>
</evidence>
<sequence>MLVYSKRMLELILENIVTAPERLGLPAAYAESDVLLYRQYGRYDIVAVQREGRQLLKRAEALQAEYDIAALPRLAKQYSEWSKKLQQLKFKRLLHGEFAAGKGITLYVNAIRQECAEHGWDYAAYYDSVLMHERVHLLHYQAVLAHFGAAGAAVQSAEYKQAQRYWYGRQTEAAQAAVVKETLAEFARWLWCLKQGHLAQAQALLQTPEEVRTCIPHYPYAGVRGLCALHVSSPQAAVRAYSELWQLSLTSWQQAYARIKEL</sequence>
<accession>R6WJH5</accession>
<dbReference type="HOGENOM" id="CLU_1061101_0_0_9"/>
<dbReference type="AlphaFoldDB" id="R6WJH5"/>